<dbReference type="PROSITE" id="PS50005">
    <property type="entry name" value="TPR"/>
    <property type="match status" value="2"/>
</dbReference>
<evidence type="ECO:0000313" key="5">
    <source>
        <dbReference type="Proteomes" id="UP000094501"/>
    </source>
</evidence>
<dbReference type="PANTHER" id="PTHR44858:SF1">
    <property type="entry name" value="UDP-N-ACETYLGLUCOSAMINE--PEPTIDE N-ACETYLGLUCOSAMINYLTRANSFERASE SPINDLY-RELATED"/>
    <property type="match status" value="1"/>
</dbReference>
<evidence type="ECO:0000256" key="1">
    <source>
        <dbReference type="ARBA" id="ARBA00022737"/>
    </source>
</evidence>
<dbReference type="InterPro" id="IPR050498">
    <property type="entry name" value="Ycf3"/>
</dbReference>
<dbReference type="EMBL" id="LPWG01000014">
    <property type="protein sequence ID" value="ODR97981.1"/>
    <property type="molecule type" value="Genomic_DNA"/>
</dbReference>
<dbReference type="InterPro" id="IPR019734">
    <property type="entry name" value="TPR_rpt"/>
</dbReference>
<dbReference type="SMART" id="SM00028">
    <property type="entry name" value="TPR"/>
    <property type="match status" value="2"/>
</dbReference>
<keyword evidence="2 3" id="KW-0802">TPR repeat</keyword>
<dbReference type="PROSITE" id="PS50293">
    <property type="entry name" value="TPR_REGION"/>
    <property type="match status" value="1"/>
</dbReference>
<dbReference type="SUPFAM" id="SSF48452">
    <property type="entry name" value="TPR-like"/>
    <property type="match status" value="1"/>
</dbReference>
<sequence>MGAYEKALADFDTALATNGLFQPQNAHIHKSVVYEKLKDLDKALGELDKAVKVMPGDGTTYFNRGRVLALRGRTDDALADYTKAIKLDPDFAAPTAIAATSTRTTKTMTRRSRTSMPPYV</sequence>
<gene>
    <name evidence="4" type="ORF">AUC68_10740</name>
</gene>
<dbReference type="Pfam" id="PF00515">
    <property type="entry name" value="TPR_1"/>
    <property type="match status" value="1"/>
</dbReference>
<dbReference type="InterPro" id="IPR011990">
    <property type="entry name" value="TPR-like_helical_dom_sf"/>
</dbReference>
<evidence type="ECO:0000256" key="2">
    <source>
        <dbReference type="ARBA" id="ARBA00022803"/>
    </source>
</evidence>
<evidence type="ECO:0000256" key="3">
    <source>
        <dbReference type="PROSITE-ProRule" id="PRU00339"/>
    </source>
</evidence>
<keyword evidence="5" id="KW-1185">Reference proteome</keyword>
<reference evidence="4 5" key="1">
    <citation type="journal article" date="2016" name="Environ. Microbiol.">
        <title>New Methyloceanibacter diversity from North Sea sediments includes methanotroph containing solely the soluble methane monooxygenase.</title>
        <authorList>
            <person name="Vekeman B."/>
            <person name="Kerckhof F.M."/>
            <person name="Cremers G."/>
            <person name="de Vos P."/>
            <person name="Vandamme P."/>
            <person name="Boon N."/>
            <person name="Op den Camp H.J."/>
            <person name="Heylen K."/>
        </authorList>
    </citation>
    <scope>NUCLEOTIDE SEQUENCE [LARGE SCALE GENOMIC DNA]</scope>
    <source>
        <strain evidence="4 5">R-67174</strain>
    </source>
</reference>
<dbReference type="Proteomes" id="UP000094501">
    <property type="component" value="Unassembled WGS sequence"/>
</dbReference>
<dbReference type="STRING" id="1774968.AUC68_10740"/>
<dbReference type="AlphaFoldDB" id="A0A1E3VXI5"/>
<feature type="repeat" description="TPR" evidence="3">
    <location>
        <begin position="58"/>
        <end position="91"/>
    </location>
</feature>
<name>A0A1E3VXI5_9HYPH</name>
<organism evidence="4 5">
    <name type="scientific">Methyloceanibacter methanicus</name>
    <dbReference type="NCBI Taxonomy" id="1774968"/>
    <lineage>
        <taxon>Bacteria</taxon>
        <taxon>Pseudomonadati</taxon>
        <taxon>Pseudomonadota</taxon>
        <taxon>Alphaproteobacteria</taxon>
        <taxon>Hyphomicrobiales</taxon>
        <taxon>Hyphomicrobiaceae</taxon>
        <taxon>Methyloceanibacter</taxon>
    </lineage>
</organism>
<dbReference type="Gene3D" id="1.25.40.10">
    <property type="entry name" value="Tetratricopeptide repeat domain"/>
    <property type="match status" value="1"/>
</dbReference>
<feature type="repeat" description="TPR" evidence="3">
    <location>
        <begin position="24"/>
        <end position="57"/>
    </location>
</feature>
<keyword evidence="1" id="KW-0677">Repeat</keyword>
<dbReference type="PANTHER" id="PTHR44858">
    <property type="entry name" value="TETRATRICOPEPTIDE REPEAT PROTEIN 6"/>
    <property type="match status" value="1"/>
</dbReference>
<proteinExistence type="predicted"/>
<dbReference type="Pfam" id="PF13432">
    <property type="entry name" value="TPR_16"/>
    <property type="match status" value="1"/>
</dbReference>
<accession>A0A1E3VXI5</accession>
<comment type="caution">
    <text evidence="4">The sequence shown here is derived from an EMBL/GenBank/DDBJ whole genome shotgun (WGS) entry which is preliminary data.</text>
</comment>
<protein>
    <submittedName>
        <fullName evidence="4">Uncharacterized protein</fullName>
    </submittedName>
</protein>
<evidence type="ECO:0000313" key="4">
    <source>
        <dbReference type="EMBL" id="ODR97981.1"/>
    </source>
</evidence>